<accession>A0A376ECU2</accession>
<keyword evidence="5" id="KW-0812">Transmembrane</keyword>
<dbReference type="InterPro" id="IPR006530">
    <property type="entry name" value="YD"/>
</dbReference>
<reference evidence="8 9" key="1">
    <citation type="submission" date="2018-06" db="EMBL/GenBank/DDBJ databases">
        <authorList>
            <consortium name="Pathogen Informatics"/>
            <person name="Doyle S."/>
        </authorList>
    </citation>
    <scope>NUCLEOTIDE SEQUENCE [LARGE SCALE GENOMIC DNA]</scope>
    <source>
        <strain evidence="8 9">NCTC13533</strain>
    </source>
</reference>
<dbReference type="InterPro" id="IPR022385">
    <property type="entry name" value="Rhs_assc_core"/>
</dbReference>
<dbReference type="STRING" id="297244.SAMN05421639_102624"/>
<dbReference type="OrthoDB" id="6225685at2"/>
<dbReference type="RefSeq" id="WP_123876623.1">
    <property type="nucleotide sequence ID" value="NZ_CP033920.1"/>
</dbReference>
<dbReference type="Proteomes" id="UP000273270">
    <property type="component" value="Chromosome"/>
</dbReference>
<dbReference type="InterPro" id="IPR050708">
    <property type="entry name" value="T6SS_VgrG/RHS"/>
</dbReference>
<feature type="chain" id="PRO_5044586144" evidence="6">
    <location>
        <begin position="22"/>
        <end position="2144"/>
    </location>
</feature>
<evidence type="ECO:0000256" key="5">
    <source>
        <dbReference type="SAM" id="Phobius"/>
    </source>
</evidence>
<dbReference type="Gene3D" id="2.180.10.10">
    <property type="entry name" value="RHS repeat-associated core"/>
    <property type="match status" value="2"/>
</dbReference>
<keyword evidence="4" id="KW-0843">Virulence</keyword>
<evidence type="ECO:0000256" key="1">
    <source>
        <dbReference type="ARBA" id="ARBA00004613"/>
    </source>
</evidence>
<dbReference type="NCBIfam" id="TIGR03696">
    <property type="entry name" value="Rhs_assc_core"/>
    <property type="match status" value="1"/>
</dbReference>
<dbReference type="InterPro" id="IPR028994">
    <property type="entry name" value="Integrin_alpha_N"/>
</dbReference>
<dbReference type="GO" id="GO:0005737">
    <property type="term" value="C:cytoplasm"/>
    <property type="evidence" value="ECO:0007669"/>
    <property type="project" value="InterPro"/>
</dbReference>
<proteinExistence type="predicted"/>
<evidence type="ECO:0000313" key="7">
    <source>
        <dbReference type="EMBL" id="AZA46746.1"/>
    </source>
</evidence>
<dbReference type="SUPFAM" id="SSF69318">
    <property type="entry name" value="Integrin alpha N-terminal domain"/>
    <property type="match status" value="1"/>
</dbReference>
<sequence>MRKKLSLFVVLLIGMANLVNAQGIGQTAGAFSVSLSGGASYSIPIKNLPGIKDVAPSISLDYSSQSGNGIAGWGWNISGLSSIIRTASNRFHDGGVDPVDLDEKDRFVMDGQKLILKSGTYGGNAEYQLENYSNVKVVSVASSDPYTPSYFLVYHPNGSVAKYAWDYGSDVFNYRMVSMEDAQHNTISFTYSVGYIEAIDYGGNSSAGTPNINKIKFSYNNAARTENTQFYGGMSKNISRKLDKIEVLANNLLFRKYQLEYNTTSLNYDRLIKVQEYNGSNESIAPVTFEYDTTDNGITNNSKTITSVSPAFDNGSWQYVSGYFDHDGALDFMTYPNSKDKLYRFNSSQLMNSTSNVAGGMISVPKFSDVFTSKLVLSNNKFYNLDAITTVSDGLLAMDQETVKLNNYISNTSYSSLDLAFTNTFIFPAAYNQRCYPIGGDDVYYSRIPKRYISGDFDGDGITDVLAISLPYTVYYPTICSGGPSGPVIDPNPFPGETIPTHCCQESYTMSGSSAYLLKLNATDSSDQQPMSIGYTNAISSASKLYVADFDGDGKSDLYVINSGKMYVFTVEDNVFKLVHETTDSYLNSQLNSDLPVFVADFNGDGKTDVVVPRGNANTTWFFFTANGKHFNGSSKDIGMNYYKPQVINTCYPDGSGGNLCGYMLQQYFYTFADINGDGKADAFYHDILTPYNYPQGGQAYNYPYLHYGDNYSIRDKGGVRYNIGSDAFGLPNFSGYIDGWQNNFTYGGAINKGTPIFLSNSSVTNQNLDYAFFGGDKIKYVSFKKDNRIDTSLKRIKENGITTTITYSPLVDNGSGIYTADNEEVYPFANINISPSTQIVSKVTKSANGEEKIQDYKYKGAVTNLDGLGFLGYKGIATSSVYGGDITKKLWTITKQSPQKRSANVESYLLNDFVDFNSPSNFITKSTKVYNTSLLPNKVFVNLVSQAAKIDNLTGVTKTTFYDIYDSFNNLTKLREVAPGGEKVTLFEFDNNQAGVSNQYYIGRPTKKNETQTLGSESYSTEQVFVYANNLLSQVKKKGNNTDYITEDYEYDAFGNVNKKTLTAVGIVPRIEKTQYDPSGRFVTKLTNTIGFEDNMTYDTNFGLLLSKTNHLNQAITYSYDGWQKKTKETDFYNKETKYFYDWITSGEFVNGIKLRTEAPTGAVKETFADIWGRNRVESELSINNKWINVKTEYDILDRAYKVSDPYFSTSSPTRWTSTEVDDYGRVKKITLPTGKTASSTYSGLSVTVTEGQKTQTITSDAWGNKVKMVDNGGEINYTYFANGNVKSSNYGGHVVSTEQDGWGRKTKLTDPSIDGDRTYTYDAIGQLTKEEDSKGKTTYVYDQYGRTVSKKILGDNTDISINYTYKPNGLLESEIGTANGMPNSFTYEYDDYFRTKTKVEDLAHIIVTKKYTYDGFGRIGTEFTETKSGSAVSFVNIEKLYASCGILDKIKDITSGVIIWKKNQINEKGQILSATLGNGVQINNSYDSNYYLSGINHMNANNIAVLDNTYNFNALLGTLASRSNNSIQPGGWNETFEYDNLQRLVSWTDPSGTQTQSYDNYGRINNSSNVGDYKYDAASRYRKKGINLNAIGDSYYSVNQLQEIEYNANRLPVHISHDGIKKMVFGYNIHENRSSSMSGYEPGFLIYTKHKYYSDDKSVEAYSFNLIGRPNGTFVNKKIITYIGGDAYSAPAMQIQEFTVSGLTKTSIHYLHRDFQGSLLAITDQNGNVQERRHFDAWGNLVKLTNEAGAAILSRSMIIERGYTGHEHLFEVGLIHMNARLYDPNLHTFLSTDNYIQDPLNTQSYNRYGYVLNNPLMYTDPSGEFAFIPILIGMAYGALVSAAIAVVTYSIPALLNGSWNLKGLGTSVLYGAISGAITGGIGAAAAQMAGSFWQSATMNMLTSVASQVGTGVAMGDSIGWGTIAAGVVSGYMGAKMSEWQAIDGNWLANATGELVYNAGKGAILGGVSGTVAAALSGKDMGEGMKRGMINGAYGAASQSFAMTVTFGATFIPDKAKLEQVEKMSKKTGVSSEGVRWRKGGLYQVLQPLWTSGGGKREVTWGNNVAVFNSTNSDTYGHEFGHIIQVRTQGWSVMQGNGIWDQLVTGQDSYITPGTNEYGAEKALQNVGGCTVFANDGNCYRLK</sequence>
<feature type="transmembrane region" description="Helical" evidence="5">
    <location>
        <begin position="1827"/>
        <end position="1857"/>
    </location>
</feature>
<gene>
    <name evidence="8" type="primary">wapA_1</name>
    <name evidence="7" type="ORF">EG346_00250</name>
    <name evidence="8" type="ORF">NCTC13533_03853</name>
</gene>
<dbReference type="EMBL" id="UFVQ01000003">
    <property type="protein sequence ID" value="STD05536.1"/>
    <property type="molecule type" value="Genomic_DNA"/>
</dbReference>
<feature type="transmembrane region" description="Helical" evidence="5">
    <location>
        <begin position="1869"/>
        <end position="1895"/>
    </location>
</feature>
<comment type="subcellular location">
    <subcellularLocation>
        <location evidence="1">Secreted</location>
    </subcellularLocation>
</comment>
<keyword evidence="10" id="KW-1185">Reference proteome</keyword>
<evidence type="ECO:0000256" key="2">
    <source>
        <dbReference type="ARBA" id="ARBA00022525"/>
    </source>
</evidence>
<evidence type="ECO:0000313" key="8">
    <source>
        <dbReference type="EMBL" id="STD05536.1"/>
    </source>
</evidence>
<keyword evidence="5" id="KW-0472">Membrane</keyword>
<keyword evidence="3 6" id="KW-0732">Signal</keyword>
<dbReference type="Pfam" id="PF03534">
    <property type="entry name" value="SpvB"/>
    <property type="match status" value="1"/>
</dbReference>
<keyword evidence="2" id="KW-0964">Secreted</keyword>
<dbReference type="InterPro" id="IPR003284">
    <property type="entry name" value="Sal_SpvB"/>
</dbReference>
<dbReference type="Pfam" id="PF13517">
    <property type="entry name" value="FG-GAP_3"/>
    <property type="match status" value="1"/>
</dbReference>
<evidence type="ECO:0000256" key="3">
    <source>
        <dbReference type="ARBA" id="ARBA00022729"/>
    </source>
</evidence>
<reference evidence="10" key="3">
    <citation type="submission" date="2018-11" db="EMBL/GenBank/DDBJ databases">
        <title>Proposal to divide the Flavobacteriaceae and reorganize its genera based on Amino Acid Identity values calculated from whole genome sequences.</title>
        <authorList>
            <person name="Nicholson A.C."/>
            <person name="Gulvik C.A."/>
            <person name="Whitney A.M."/>
            <person name="Humrighouse B.W."/>
            <person name="Bell M."/>
            <person name="Holmes B."/>
            <person name="Steigerwalt A.G."/>
            <person name="Villarma A."/>
            <person name="Sheth M."/>
            <person name="Batra D."/>
            <person name="Pryor J."/>
            <person name="Bernardet J.-F."/>
            <person name="Hugo C."/>
            <person name="Kampfer P."/>
            <person name="Newman J."/>
            <person name="McQuiston J.R."/>
        </authorList>
    </citation>
    <scope>NUCLEOTIDE SEQUENCE [LARGE SCALE GENOMIC DNA]</scope>
    <source>
        <strain evidence="10">G0188</strain>
    </source>
</reference>
<reference evidence="7" key="2">
    <citation type="submission" date="2018-11" db="EMBL/GenBank/DDBJ databases">
        <title>Proposal to divide the Flavobacteriaceae and reorganize its genera based on Amino Acid Identity values calculated from whole genome sequences.</title>
        <authorList>
            <person name="Nicholson A.C."/>
            <person name="Gulvik C.A."/>
            <person name="Whitney A.M."/>
            <person name="Humrighouse B.W."/>
            <person name="Bell M."/>
            <person name="Holmes B."/>
            <person name="Steigerwalt A."/>
            <person name="Villarma A."/>
            <person name="Sheth M."/>
            <person name="Batra D."/>
            <person name="Pryor J."/>
            <person name="Bernardet J.-F."/>
            <person name="Hugo C."/>
            <person name="Kampfer P."/>
            <person name="Newman J."/>
            <person name="Mcquiston J.R."/>
        </authorList>
    </citation>
    <scope>NUCLEOTIDE SEQUENCE [LARGE SCALE GENOMIC DNA]</scope>
    <source>
        <strain evidence="7">G0188</strain>
    </source>
</reference>
<dbReference type="KEGG" id="ccau:EG346_00250"/>
<evidence type="ECO:0000313" key="10">
    <source>
        <dbReference type="Proteomes" id="UP000273270"/>
    </source>
</evidence>
<dbReference type="Gene3D" id="2.40.128.340">
    <property type="match status" value="1"/>
</dbReference>
<feature type="signal peptide" evidence="6">
    <location>
        <begin position="1"/>
        <end position="21"/>
    </location>
</feature>
<dbReference type="Proteomes" id="UP000255224">
    <property type="component" value="Unassembled WGS sequence"/>
</dbReference>
<protein>
    <submittedName>
        <fullName evidence="8">Cell wall-associated polypeptide CWBP200</fullName>
    </submittedName>
</protein>
<keyword evidence="5" id="KW-1133">Transmembrane helix</keyword>
<dbReference type="PANTHER" id="PTHR32305:SF15">
    <property type="entry name" value="PROTEIN RHSA-RELATED"/>
    <property type="match status" value="1"/>
</dbReference>
<dbReference type="NCBIfam" id="TIGR01643">
    <property type="entry name" value="YD_repeat_2x"/>
    <property type="match status" value="2"/>
</dbReference>
<name>A0A376ECU2_CHRCU</name>
<evidence type="ECO:0000313" key="9">
    <source>
        <dbReference type="Proteomes" id="UP000255224"/>
    </source>
</evidence>
<organism evidence="8 9">
    <name type="scientific">Chryseobacterium carnipullorum</name>
    <dbReference type="NCBI Taxonomy" id="1124835"/>
    <lineage>
        <taxon>Bacteria</taxon>
        <taxon>Pseudomonadati</taxon>
        <taxon>Bacteroidota</taxon>
        <taxon>Flavobacteriia</taxon>
        <taxon>Flavobacteriales</taxon>
        <taxon>Weeksellaceae</taxon>
        <taxon>Chryseobacterium group</taxon>
        <taxon>Chryseobacterium</taxon>
    </lineage>
</organism>
<evidence type="ECO:0000256" key="6">
    <source>
        <dbReference type="SAM" id="SignalP"/>
    </source>
</evidence>
<accession>A0A3G6LYW8</accession>
<dbReference type="InterPro" id="IPR013517">
    <property type="entry name" value="FG-GAP"/>
</dbReference>
<dbReference type="GO" id="GO:0005576">
    <property type="term" value="C:extracellular region"/>
    <property type="evidence" value="ECO:0007669"/>
    <property type="project" value="UniProtKB-SubCell"/>
</dbReference>
<dbReference type="EMBL" id="CP033920">
    <property type="protein sequence ID" value="AZA46746.1"/>
    <property type="molecule type" value="Genomic_DNA"/>
</dbReference>
<evidence type="ECO:0000256" key="4">
    <source>
        <dbReference type="ARBA" id="ARBA00023026"/>
    </source>
</evidence>
<dbReference type="PANTHER" id="PTHR32305">
    <property type="match status" value="1"/>
</dbReference>